<sequence length="89" mass="9812">MSYLKTHAPTGVDVGQRHGMKPAFGENLLEHVLQPANLQQAWQRVRANKGAAGVDGMTIDDFPAWAKSGKCCVWHYQQRAMAQCENSGD</sequence>
<dbReference type="Proteomes" id="UP001215231">
    <property type="component" value="Chromosome"/>
</dbReference>
<gene>
    <name evidence="1" type="ORF">H3N35_13585</name>
</gene>
<evidence type="ECO:0000313" key="2">
    <source>
        <dbReference type="Proteomes" id="UP001215231"/>
    </source>
</evidence>
<protein>
    <submittedName>
        <fullName evidence="1">Uncharacterized protein</fullName>
    </submittedName>
</protein>
<dbReference type="RefSeq" id="WP_274055048.1">
    <property type="nucleotide sequence ID" value="NZ_CP059693.1"/>
</dbReference>
<keyword evidence="2" id="KW-1185">Reference proteome</keyword>
<dbReference type="EMBL" id="CP059693">
    <property type="protein sequence ID" value="WDE09369.1"/>
    <property type="molecule type" value="Genomic_DNA"/>
</dbReference>
<accession>A0ABY7V8K4</accession>
<reference evidence="1 2" key="1">
    <citation type="journal article" date="2022" name="Mar. Drugs">
        <title>Bioassay-Guided Fractionation Leads to the Detection of Cholic Acid Generated by the Rare Thalassomonas sp.</title>
        <authorList>
            <person name="Pheiffer F."/>
            <person name="Schneider Y.K."/>
            <person name="Hansen E.H."/>
            <person name="Andersen J.H."/>
            <person name="Isaksson J."/>
            <person name="Busche T."/>
            <person name="R C."/>
            <person name="Kalinowski J."/>
            <person name="Zyl L.V."/>
            <person name="Trindade M."/>
        </authorList>
    </citation>
    <scope>NUCLEOTIDE SEQUENCE [LARGE SCALE GENOMIC DNA]</scope>
    <source>
        <strain evidence="1 2">A5K-61T</strain>
    </source>
</reference>
<name>A0ABY7V8K4_9GAMM</name>
<evidence type="ECO:0000313" key="1">
    <source>
        <dbReference type="EMBL" id="WDE09369.1"/>
    </source>
</evidence>
<organism evidence="1 2">
    <name type="scientific">Thalassomonas haliotis</name>
    <dbReference type="NCBI Taxonomy" id="485448"/>
    <lineage>
        <taxon>Bacteria</taxon>
        <taxon>Pseudomonadati</taxon>
        <taxon>Pseudomonadota</taxon>
        <taxon>Gammaproteobacteria</taxon>
        <taxon>Alteromonadales</taxon>
        <taxon>Colwelliaceae</taxon>
        <taxon>Thalassomonas</taxon>
    </lineage>
</organism>
<proteinExistence type="predicted"/>